<dbReference type="Pfam" id="PF00092">
    <property type="entry name" value="VWA"/>
    <property type="match status" value="1"/>
</dbReference>
<protein>
    <submittedName>
        <fullName evidence="7">Calx-beta domain-containing protein</fullName>
    </submittedName>
</protein>
<feature type="chain" id="PRO_5046497503" evidence="5">
    <location>
        <begin position="35"/>
        <end position="641"/>
    </location>
</feature>
<evidence type="ECO:0000256" key="3">
    <source>
        <dbReference type="ARBA" id="ARBA00022837"/>
    </source>
</evidence>
<gene>
    <name evidence="7" type="ORF">GCM10009765_57150</name>
</gene>
<keyword evidence="8" id="KW-1185">Reference proteome</keyword>
<dbReference type="Pfam" id="PF03160">
    <property type="entry name" value="Calx-beta"/>
    <property type="match status" value="1"/>
</dbReference>
<dbReference type="SMART" id="SM00237">
    <property type="entry name" value="Calx_beta"/>
    <property type="match status" value="1"/>
</dbReference>
<proteinExistence type="predicted"/>
<feature type="signal peptide" evidence="5">
    <location>
        <begin position="1"/>
        <end position="34"/>
    </location>
</feature>
<accession>A0ABP4U7B3</accession>
<dbReference type="PANTHER" id="PTHR11878:SF65">
    <property type="entry name" value="NA_CA-EXCHANGE PROTEIN, ISOFORM G"/>
    <property type="match status" value="1"/>
</dbReference>
<dbReference type="Gene3D" id="2.60.40.2030">
    <property type="match status" value="1"/>
</dbReference>
<dbReference type="EMBL" id="BAAANY010000023">
    <property type="protein sequence ID" value="GAA1700296.1"/>
    <property type="molecule type" value="Genomic_DNA"/>
</dbReference>
<keyword evidence="4" id="KW-0813">Transport</keyword>
<evidence type="ECO:0000259" key="6">
    <source>
        <dbReference type="PROSITE" id="PS50234"/>
    </source>
</evidence>
<dbReference type="InterPro" id="IPR038081">
    <property type="entry name" value="CalX-like_sf"/>
</dbReference>
<dbReference type="InterPro" id="IPR051171">
    <property type="entry name" value="CaCA"/>
</dbReference>
<dbReference type="InterPro" id="IPR002035">
    <property type="entry name" value="VWF_A"/>
</dbReference>
<evidence type="ECO:0000313" key="7">
    <source>
        <dbReference type="EMBL" id="GAA1700296.1"/>
    </source>
</evidence>
<organism evidence="7 8">
    <name type="scientific">Fodinicola feengrottensis</name>
    <dbReference type="NCBI Taxonomy" id="435914"/>
    <lineage>
        <taxon>Bacteria</taxon>
        <taxon>Bacillati</taxon>
        <taxon>Actinomycetota</taxon>
        <taxon>Actinomycetes</taxon>
        <taxon>Mycobacteriales</taxon>
        <taxon>Fodinicola</taxon>
    </lineage>
</organism>
<dbReference type="Proteomes" id="UP001500618">
    <property type="component" value="Unassembled WGS sequence"/>
</dbReference>
<reference evidence="8" key="1">
    <citation type="journal article" date="2019" name="Int. J. Syst. Evol. Microbiol.">
        <title>The Global Catalogue of Microorganisms (GCM) 10K type strain sequencing project: providing services to taxonomists for standard genome sequencing and annotation.</title>
        <authorList>
            <consortium name="The Broad Institute Genomics Platform"/>
            <consortium name="The Broad Institute Genome Sequencing Center for Infectious Disease"/>
            <person name="Wu L."/>
            <person name="Ma J."/>
        </authorList>
    </citation>
    <scope>NUCLEOTIDE SEQUENCE [LARGE SCALE GENOMIC DNA]</scope>
    <source>
        <strain evidence="8">JCM 14718</strain>
    </source>
</reference>
<dbReference type="Gene3D" id="3.40.50.410">
    <property type="entry name" value="von Willebrand factor, type A domain"/>
    <property type="match status" value="1"/>
</dbReference>
<keyword evidence="2" id="KW-0677">Repeat</keyword>
<keyword evidence="4" id="KW-0406">Ion transport</keyword>
<dbReference type="SUPFAM" id="SSF53300">
    <property type="entry name" value="vWA-like"/>
    <property type="match status" value="1"/>
</dbReference>
<comment type="caution">
    <text evidence="7">The sequence shown here is derived from an EMBL/GenBank/DDBJ whole genome shotgun (WGS) entry which is preliminary data.</text>
</comment>
<evidence type="ECO:0000256" key="2">
    <source>
        <dbReference type="ARBA" id="ARBA00022737"/>
    </source>
</evidence>
<evidence type="ECO:0000256" key="5">
    <source>
        <dbReference type="SAM" id="SignalP"/>
    </source>
</evidence>
<keyword evidence="1 5" id="KW-0732">Signal</keyword>
<dbReference type="PANTHER" id="PTHR11878">
    <property type="entry name" value="SODIUM/CALCIUM EXCHANGER"/>
    <property type="match status" value="1"/>
</dbReference>
<feature type="domain" description="VWFA" evidence="6">
    <location>
        <begin position="69"/>
        <end position="258"/>
    </location>
</feature>
<sequence>MSRFFTGKLGLRAVVATLAATALIGALGIQSAAAAGGVDPANVDLTLGPGQSAVVNKTVHTAPVPPKPDIVFLADTTGSMGPAIANVRSNATMVMQTVAGQSNLDAEFGAAQYQDFDSDPSDVPFQVDQDITSDQTAVQTGIGHWNVGDGVDTPEAWVNALYQLATGAVHYRDGGTRIIALFGDSSSHDPSGGHTLDEAIAVLKANPGIRVVLVGVHTDSGDGLDSAGQASRVANETGGVFLDNVGSDQVAQKILEGIQKIKVTVAPKVAPCDANLALSFDHPNQVVESGGDATFAETVKVAANAPAGTYHCTVDWQVNGMSQGFLEQITVHVPGLSINDVTVTEGNSGTTPANFTVSLAPASDKPVTVHYATSDGTATAGSDYQATNGDLTFTPGQTTKTVTVPVIGDLVDEPNETFNVDLSAASGSAIVDGHGVGTIIDDDRNGTFSCRSSVIRIASTEPVVANGPDAPCRDDHQTVARVNVSAGLISVQANGLDALTDQQPNDLTGAGPAAGDNGSAKATLASVTIVAAAQTVKLTVVQSQAQVECVAGPSGLAPKLTSSSKVTGVSIDGVPVTVGSGPVDIPLVIGTLHINNTVTTGTSVTQRAVYLHTLLTDVVVAESKADFHGTSAHPAGNPCQS</sequence>
<dbReference type="PROSITE" id="PS50234">
    <property type="entry name" value="VWFA"/>
    <property type="match status" value="1"/>
</dbReference>
<evidence type="ECO:0000313" key="8">
    <source>
        <dbReference type="Proteomes" id="UP001500618"/>
    </source>
</evidence>
<keyword evidence="3" id="KW-0106">Calcium</keyword>
<dbReference type="SUPFAM" id="SSF141072">
    <property type="entry name" value="CalX-like"/>
    <property type="match status" value="1"/>
</dbReference>
<dbReference type="InterPro" id="IPR003644">
    <property type="entry name" value="Calx_beta"/>
</dbReference>
<evidence type="ECO:0000256" key="4">
    <source>
        <dbReference type="ARBA" id="ARBA00023065"/>
    </source>
</evidence>
<name>A0ABP4U7B3_9ACTN</name>
<evidence type="ECO:0000256" key="1">
    <source>
        <dbReference type="ARBA" id="ARBA00022729"/>
    </source>
</evidence>
<dbReference type="InterPro" id="IPR036465">
    <property type="entry name" value="vWFA_dom_sf"/>
</dbReference>